<evidence type="ECO:0000313" key="1">
    <source>
        <dbReference type="EMBL" id="CAG8660356.1"/>
    </source>
</evidence>
<proteinExistence type="predicted"/>
<organism evidence="1 2">
    <name type="scientific">Ambispora gerdemannii</name>
    <dbReference type="NCBI Taxonomy" id="144530"/>
    <lineage>
        <taxon>Eukaryota</taxon>
        <taxon>Fungi</taxon>
        <taxon>Fungi incertae sedis</taxon>
        <taxon>Mucoromycota</taxon>
        <taxon>Glomeromycotina</taxon>
        <taxon>Glomeromycetes</taxon>
        <taxon>Archaeosporales</taxon>
        <taxon>Ambisporaceae</taxon>
        <taxon>Ambispora</taxon>
    </lineage>
</organism>
<protein>
    <submittedName>
        <fullName evidence="1">6758_t:CDS:1</fullName>
    </submittedName>
</protein>
<gene>
    <name evidence="1" type="ORF">AGERDE_LOCUS11781</name>
</gene>
<feature type="non-terminal residue" evidence="1">
    <location>
        <position position="139"/>
    </location>
</feature>
<name>A0A9N9E0M7_9GLOM</name>
<keyword evidence="2" id="KW-1185">Reference proteome</keyword>
<accession>A0A9N9E0M7</accession>
<evidence type="ECO:0000313" key="2">
    <source>
        <dbReference type="Proteomes" id="UP000789831"/>
    </source>
</evidence>
<dbReference type="Proteomes" id="UP000789831">
    <property type="component" value="Unassembled WGS sequence"/>
</dbReference>
<reference evidence="1" key="1">
    <citation type="submission" date="2021-06" db="EMBL/GenBank/DDBJ databases">
        <authorList>
            <person name="Kallberg Y."/>
            <person name="Tangrot J."/>
            <person name="Rosling A."/>
        </authorList>
    </citation>
    <scope>NUCLEOTIDE SEQUENCE</scope>
    <source>
        <strain evidence="1">MT106</strain>
    </source>
</reference>
<sequence length="139" mass="15624">VPLRVDKSTNILEVLKLVTRSNHLRVDSEPNAKVPRESVYDAEISIKTSPTCPRPDCKKEVESTVNSMSGSQNISDLMDISPSLFKDSPISPRKSVNEVTNREIINSYLDFGGGLYKRYKEYKKDNDKEASNALVFNDV</sequence>
<comment type="caution">
    <text evidence="1">The sequence shown here is derived from an EMBL/GenBank/DDBJ whole genome shotgun (WGS) entry which is preliminary data.</text>
</comment>
<dbReference type="AlphaFoldDB" id="A0A9N9E0M7"/>
<dbReference type="EMBL" id="CAJVPL010005752">
    <property type="protein sequence ID" value="CAG8660356.1"/>
    <property type="molecule type" value="Genomic_DNA"/>
</dbReference>
<dbReference type="OrthoDB" id="2487503at2759"/>